<feature type="compositionally biased region" description="Low complexity" evidence="1">
    <location>
        <begin position="1"/>
        <end position="13"/>
    </location>
</feature>
<evidence type="ECO:0000313" key="2">
    <source>
        <dbReference type="EMBL" id="KAJ5381703.1"/>
    </source>
</evidence>
<proteinExistence type="predicted"/>
<evidence type="ECO:0000256" key="1">
    <source>
        <dbReference type="SAM" id="MobiDB-lite"/>
    </source>
</evidence>
<name>A0A9W9SSL8_9EURO</name>
<gene>
    <name evidence="2" type="ORF">N7496_004131</name>
</gene>
<dbReference type="OrthoDB" id="4341327at2759"/>
<dbReference type="Proteomes" id="UP001147782">
    <property type="component" value="Unassembled WGS sequence"/>
</dbReference>
<protein>
    <submittedName>
        <fullName evidence="2">Uncharacterized protein</fullName>
    </submittedName>
</protein>
<dbReference type="PANTHER" id="PTHR37540">
    <property type="entry name" value="TRANSCRIPTION FACTOR (ACR-2), PUTATIVE-RELATED-RELATED"/>
    <property type="match status" value="1"/>
</dbReference>
<reference evidence="2" key="2">
    <citation type="journal article" date="2023" name="IMA Fungus">
        <title>Comparative genomic study of the Penicillium genus elucidates a diverse pangenome and 15 lateral gene transfer events.</title>
        <authorList>
            <person name="Petersen C."/>
            <person name="Sorensen T."/>
            <person name="Nielsen M.R."/>
            <person name="Sondergaard T.E."/>
            <person name="Sorensen J.L."/>
            <person name="Fitzpatrick D.A."/>
            <person name="Frisvad J.C."/>
            <person name="Nielsen K.L."/>
        </authorList>
    </citation>
    <scope>NUCLEOTIDE SEQUENCE</scope>
    <source>
        <strain evidence="2">IBT 29864</strain>
    </source>
</reference>
<reference evidence="2" key="1">
    <citation type="submission" date="2022-11" db="EMBL/GenBank/DDBJ databases">
        <authorList>
            <person name="Petersen C."/>
        </authorList>
    </citation>
    <scope>NUCLEOTIDE SEQUENCE</scope>
    <source>
        <strain evidence="2">IBT 29864</strain>
    </source>
</reference>
<dbReference type="RefSeq" id="XP_056559274.1">
    <property type="nucleotide sequence ID" value="XM_056697062.1"/>
</dbReference>
<evidence type="ECO:0000313" key="3">
    <source>
        <dbReference type="Proteomes" id="UP001147782"/>
    </source>
</evidence>
<comment type="caution">
    <text evidence="2">The sequence shown here is derived from an EMBL/GenBank/DDBJ whole genome shotgun (WGS) entry which is preliminary data.</text>
</comment>
<dbReference type="GeneID" id="81436239"/>
<dbReference type="PANTHER" id="PTHR37540:SF5">
    <property type="entry name" value="TRANSCRIPTION FACTOR DOMAIN-CONTAINING PROTEIN"/>
    <property type="match status" value="1"/>
</dbReference>
<keyword evidence="3" id="KW-1185">Reference proteome</keyword>
<dbReference type="EMBL" id="JAPZBS010000002">
    <property type="protein sequence ID" value="KAJ5381703.1"/>
    <property type="molecule type" value="Genomic_DNA"/>
</dbReference>
<dbReference type="AlphaFoldDB" id="A0A9W9SSL8"/>
<feature type="region of interest" description="Disordered" evidence="1">
    <location>
        <begin position="1"/>
        <end position="35"/>
    </location>
</feature>
<organism evidence="2 3">
    <name type="scientific">Penicillium cataractarum</name>
    <dbReference type="NCBI Taxonomy" id="2100454"/>
    <lineage>
        <taxon>Eukaryota</taxon>
        <taxon>Fungi</taxon>
        <taxon>Dikarya</taxon>
        <taxon>Ascomycota</taxon>
        <taxon>Pezizomycotina</taxon>
        <taxon>Eurotiomycetes</taxon>
        <taxon>Eurotiomycetidae</taxon>
        <taxon>Eurotiales</taxon>
        <taxon>Aspergillaceae</taxon>
        <taxon>Penicillium</taxon>
    </lineage>
</organism>
<sequence length="577" mass="65129">MAVAPSKSPSSSSGEQRPGAPPPGGLPLRLGRANPTSQSNFMFVHLQSDGAEGSASVGRQERIFVQKRFHQQKKQASIDRLRSRLPTNRVVLRQTMTKGSEEKAQGNDIKKNPTRVQVKTEKVVSLTMTPNQRYGDPFDTFAIPMTGKLWMYLHHYRVRIINCSYPFDASHMQNWWAQKAMTSPAMLQTCAFRAAEDKALVGTIQGISADLIQKSMRDSIYFRMKAIKALNESLQDPAKSATHPTLLLVSALVGNEAIGANFDALLAHKQGLKTLVSIMGGLDDLEHMMLSTVYQGALMLAALQNTEPIFPMLQRFRNGIFHVSNIFEGEELRYDDYMIPTTLLSLGIRFTTSPWHTQIHPTLKSLLEAFRRLIRHFEIGIIFPQVVAPTDNDLFVIIQHELLSTHYSHNHTPGDELESRYQRRHCFNLNEPLRLSLMIYLYTRVSKLQDLPILRYMVETFKQSLEIRLAEISSSSSSSSTLDATAPDLLLWLLFIGGMASQGDSSHAWFVSHLAHVVRSLALEDWATQVRPLLGEFFYTDRPGQMDAEDLWSEVALLTSAYRYIAPKPRLLVIEMD</sequence>
<accession>A0A9W9SSL8</accession>